<dbReference type="SFLD" id="SFLDG01129">
    <property type="entry name" value="C1.5:_HAD__Beta-PGM__Phosphata"/>
    <property type="match status" value="1"/>
</dbReference>
<sequence length="230" mass="26163">MSEPREIVFLFDVDDTLLDNDRMKSDLGDYVAATFGDGAQHELWALYEEQRDKHGYADFLGTLERFRLAHIEDMRVVNLATWVIDYPFAERLYPDALAAVRHVSQWGLPVILTDGDGVYQPHKLERAGLVDSFGGRVLNYVHKETELDAVQRAFPAAHYVLIDDKLSVLDAVKRAWGDTVTTVFPRQGHYANDPDKLKDLPPADIEIARIADLMMHDFGRIGRPKEEIDP</sequence>
<comment type="caution">
    <text evidence="1">The sequence shown here is derived from an EMBL/GenBank/DDBJ whole genome shotgun (WGS) entry which is preliminary data.</text>
</comment>
<dbReference type="SFLD" id="SFLDS00003">
    <property type="entry name" value="Haloacid_Dehalogenase"/>
    <property type="match status" value="1"/>
</dbReference>
<reference evidence="1 2" key="1">
    <citation type="journal article" date="2016" name="Environ. Microbiol.">
        <title>New Methyloceanibacter diversity from North Sea sediments includes methanotroph containing solely the soluble methane monooxygenase.</title>
        <authorList>
            <person name="Vekeman B."/>
            <person name="Kerckhof F.M."/>
            <person name="Cremers G."/>
            <person name="de Vos P."/>
            <person name="Vandamme P."/>
            <person name="Boon N."/>
            <person name="Op den Camp H.J."/>
            <person name="Heylen K."/>
        </authorList>
    </citation>
    <scope>NUCLEOTIDE SEQUENCE [LARGE SCALE GENOMIC DNA]</scope>
    <source>
        <strain evidence="1 2">R-67174</strain>
    </source>
</reference>
<dbReference type="EMBL" id="LPWG01000014">
    <property type="protein sequence ID" value="ODR97998.1"/>
    <property type="molecule type" value="Genomic_DNA"/>
</dbReference>
<name>A0A1E3VWS9_9HYPH</name>
<accession>A0A1E3VWS9</accession>
<dbReference type="RefSeq" id="WP_069438325.1">
    <property type="nucleotide sequence ID" value="NZ_LPWG01000014.1"/>
</dbReference>
<protein>
    <submittedName>
        <fullName evidence="1">Haloacid dehalogenase</fullName>
    </submittedName>
</protein>
<dbReference type="AlphaFoldDB" id="A0A1E3VWS9"/>
<dbReference type="STRING" id="1774968.AUC68_10835"/>
<evidence type="ECO:0000313" key="1">
    <source>
        <dbReference type="EMBL" id="ODR97998.1"/>
    </source>
</evidence>
<dbReference type="InterPro" id="IPR023214">
    <property type="entry name" value="HAD_sf"/>
</dbReference>
<organism evidence="1 2">
    <name type="scientific">Methyloceanibacter methanicus</name>
    <dbReference type="NCBI Taxonomy" id="1774968"/>
    <lineage>
        <taxon>Bacteria</taxon>
        <taxon>Pseudomonadati</taxon>
        <taxon>Pseudomonadota</taxon>
        <taxon>Alphaproteobacteria</taxon>
        <taxon>Hyphomicrobiales</taxon>
        <taxon>Hyphomicrobiaceae</taxon>
        <taxon>Methyloceanibacter</taxon>
    </lineage>
</organism>
<dbReference type="Gene3D" id="1.10.286.50">
    <property type="match status" value="1"/>
</dbReference>
<dbReference type="InterPro" id="IPR036412">
    <property type="entry name" value="HAD-like_sf"/>
</dbReference>
<keyword evidence="2" id="KW-1185">Reference proteome</keyword>
<dbReference type="Pfam" id="PF00702">
    <property type="entry name" value="Hydrolase"/>
    <property type="match status" value="1"/>
</dbReference>
<proteinExistence type="predicted"/>
<dbReference type="OrthoDB" id="152220at2"/>
<evidence type="ECO:0000313" key="2">
    <source>
        <dbReference type="Proteomes" id="UP000094501"/>
    </source>
</evidence>
<dbReference type="Proteomes" id="UP000094501">
    <property type="component" value="Unassembled WGS sequence"/>
</dbReference>
<dbReference type="Gene3D" id="3.40.50.1000">
    <property type="entry name" value="HAD superfamily/HAD-like"/>
    <property type="match status" value="1"/>
</dbReference>
<dbReference type="SUPFAM" id="SSF56784">
    <property type="entry name" value="HAD-like"/>
    <property type="match status" value="1"/>
</dbReference>
<gene>
    <name evidence="1" type="ORF">AUC68_10835</name>
</gene>